<dbReference type="RefSeq" id="WP_399843015.1">
    <property type="nucleotide sequence ID" value="NZ_JBITWC010000007.1"/>
</dbReference>
<evidence type="ECO:0000313" key="3">
    <source>
        <dbReference type="EMBL" id="MFI8749472.1"/>
    </source>
</evidence>
<accession>A0ABW8BT84</accession>
<keyword evidence="2" id="KW-0732">Signal</keyword>
<organism evidence="3 4">
    <name type="scientific">Vreelandella lionensis</name>
    <dbReference type="NCBI Taxonomy" id="1144478"/>
    <lineage>
        <taxon>Bacteria</taxon>
        <taxon>Pseudomonadati</taxon>
        <taxon>Pseudomonadota</taxon>
        <taxon>Gammaproteobacteria</taxon>
        <taxon>Oceanospirillales</taxon>
        <taxon>Halomonadaceae</taxon>
        <taxon>Vreelandella</taxon>
    </lineage>
</organism>
<evidence type="ECO:0008006" key="5">
    <source>
        <dbReference type="Google" id="ProtNLM"/>
    </source>
</evidence>
<reference evidence="3 4" key="1">
    <citation type="submission" date="2024-10" db="EMBL/GenBank/DDBJ databases">
        <title>The Natural Products Discovery Center: Release of the First 8490 Sequenced Strains for Exploring Actinobacteria Biosynthetic Diversity.</title>
        <authorList>
            <person name="Kalkreuter E."/>
            <person name="Kautsar S.A."/>
            <person name="Yang D."/>
            <person name="Bader C.D."/>
            <person name="Teijaro C.N."/>
            <person name="Fluegel L."/>
            <person name="Davis C.M."/>
            <person name="Simpson J.R."/>
            <person name="Lauterbach L."/>
            <person name="Steele A.D."/>
            <person name="Gui C."/>
            <person name="Meng S."/>
            <person name="Li G."/>
            <person name="Viehrig K."/>
            <person name="Ye F."/>
            <person name="Su P."/>
            <person name="Kiefer A.F."/>
            <person name="Nichols A."/>
            <person name="Cepeda A.J."/>
            <person name="Yan W."/>
            <person name="Fan B."/>
            <person name="Jiang Y."/>
            <person name="Adhikari A."/>
            <person name="Zheng C.-J."/>
            <person name="Schuster L."/>
            <person name="Cowan T.M."/>
            <person name="Smanski M.J."/>
            <person name="Chevrette M.G."/>
            <person name="De Carvalho L.P.S."/>
            <person name="Shen B."/>
        </authorList>
    </citation>
    <scope>NUCLEOTIDE SEQUENCE [LARGE SCALE GENOMIC DNA]</scope>
    <source>
        <strain evidence="3 4">NPDC077409</strain>
    </source>
</reference>
<sequence>MNKFTTLAALCLFSLMAMVSHAEEMKNDGGMMQDNMQSDGMSHSMDDMSMESGHMDSTDSMKE</sequence>
<evidence type="ECO:0000256" key="1">
    <source>
        <dbReference type="SAM" id="MobiDB-lite"/>
    </source>
</evidence>
<evidence type="ECO:0000256" key="2">
    <source>
        <dbReference type="SAM" id="SignalP"/>
    </source>
</evidence>
<protein>
    <recommendedName>
        <fullName evidence="5">Pentapeptide MXKDX repeat protein</fullName>
    </recommendedName>
</protein>
<proteinExistence type="predicted"/>
<keyword evidence="4" id="KW-1185">Reference proteome</keyword>
<feature type="chain" id="PRO_5045144997" description="Pentapeptide MXKDX repeat protein" evidence="2">
    <location>
        <begin position="23"/>
        <end position="63"/>
    </location>
</feature>
<dbReference type="Proteomes" id="UP001614338">
    <property type="component" value="Unassembled WGS sequence"/>
</dbReference>
<gene>
    <name evidence="3" type="ORF">ACIGG6_05650</name>
</gene>
<feature type="signal peptide" evidence="2">
    <location>
        <begin position="1"/>
        <end position="22"/>
    </location>
</feature>
<dbReference type="EMBL" id="JBITWC010000007">
    <property type="protein sequence ID" value="MFI8749472.1"/>
    <property type="molecule type" value="Genomic_DNA"/>
</dbReference>
<feature type="region of interest" description="Disordered" evidence="1">
    <location>
        <begin position="28"/>
        <end position="63"/>
    </location>
</feature>
<evidence type="ECO:0000313" key="4">
    <source>
        <dbReference type="Proteomes" id="UP001614338"/>
    </source>
</evidence>
<feature type="compositionally biased region" description="Basic and acidic residues" evidence="1">
    <location>
        <begin position="53"/>
        <end position="63"/>
    </location>
</feature>
<comment type="caution">
    <text evidence="3">The sequence shown here is derived from an EMBL/GenBank/DDBJ whole genome shotgun (WGS) entry which is preliminary data.</text>
</comment>
<name>A0ABW8BT84_9GAMM</name>